<dbReference type="InterPro" id="IPR050807">
    <property type="entry name" value="TransReg_Diox_bact_type"/>
</dbReference>
<dbReference type="InterPro" id="IPR001387">
    <property type="entry name" value="Cro/C1-type_HTH"/>
</dbReference>
<dbReference type="SMART" id="SM00530">
    <property type="entry name" value="HTH_XRE"/>
    <property type="match status" value="1"/>
</dbReference>
<dbReference type="CDD" id="cd00093">
    <property type="entry name" value="HTH_XRE"/>
    <property type="match status" value="1"/>
</dbReference>
<reference evidence="3" key="1">
    <citation type="submission" date="2014-05" db="EMBL/GenBank/DDBJ databases">
        <title>Complete genome sequence of Enterococcus faecalis bacteriophage ECP3.</title>
        <authorList>
            <person name="Kang H.-Y."/>
            <person name="Kim S."/>
            <person name="Kim J."/>
        </authorList>
    </citation>
    <scope>NUCLEOTIDE SEQUENCE [LARGE SCALE GENOMIC DNA]</scope>
    <source>
        <strain evidence="3">ECP3</strain>
    </source>
</reference>
<dbReference type="SUPFAM" id="SSF47413">
    <property type="entry name" value="lambda repressor-like DNA-binding domains"/>
    <property type="match status" value="1"/>
</dbReference>
<organism evidence="3 4">
    <name type="scientific">Enterococcus phage ECP3</name>
    <dbReference type="NCBI Taxonomy" id="1498168"/>
    <lineage>
        <taxon>Viruses</taxon>
        <taxon>Duplodnaviria</taxon>
        <taxon>Heunggongvirae</taxon>
        <taxon>Uroviricota</taxon>
        <taxon>Caudoviricetes</taxon>
        <taxon>Herelleviridae</taxon>
        <taxon>Brockvirinae</taxon>
        <taxon>Kochikohdavirus</taxon>
        <taxon>Kochikohdavirus ECP3</taxon>
    </lineage>
</organism>
<dbReference type="InterPro" id="IPR010982">
    <property type="entry name" value="Lambda_DNA-bd_dom_sf"/>
</dbReference>
<evidence type="ECO:0000313" key="3">
    <source>
        <dbReference type="EMBL" id="AII28377.1"/>
    </source>
</evidence>
<keyword evidence="1" id="KW-0238">DNA-binding</keyword>
<name>A0A096XSU4_9CAUD</name>
<keyword evidence="4" id="KW-1185">Reference proteome</keyword>
<evidence type="ECO:0000256" key="1">
    <source>
        <dbReference type="ARBA" id="ARBA00023125"/>
    </source>
</evidence>
<dbReference type="GO" id="GO:0003677">
    <property type="term" value="F:DNA binding"/>
    <property type="evidence" value="ECO:0007669"/>
    <property type="project" value="UniProtKB-KW"/>
</dbReference>
<evidence type="ECO:0000313" key="4">
    <source>
        <dbReference type="Proteomes" id="UP000030157"/>
    </source>
</evidence>
<dbReference type="GO" id="GO:0003700">
    <property type="term" value="F:DNA-binding transcription factor activity"/>
    <property type="evidence" value="ECO:0007669"/>
    <property type="project" value="TreeGrafter"/>
</dbReference>
<proteinExistence type="predicted"/>
<accession>A0A096XSU4</accession>
<evidence type="ECO:0000259" key="2">
    <source>
        <dbReference type="PROSITE" id="PS50943"/>
    </source>
</evidence>
<dbReference type="Gene3D" id="1.10.260.40">
    <property type="entry name" value="lambda repressor-like DNA-binding domains"/>
    <property type="match status" value="1"/>
</dbReference>
<dbReference type="Pfam" id="PF01381">
    <property type="entry name" value="HTH_3"/>
    <property type="match status" value="1"/>
</dbReference>
<dbReference type="PANTHER" id="PTHR46797">
    <property type="entry name" value="HTH-TYPE TRANSCRIPTIONAL REGULATOR"/>
    <property type="match status" value="1"/>
</dbReference>
<dbReference type="PROSITE" id="PS50943">
    <property type="entry name" value="HTH_CROC1"/>
    <property type="match status" value="1"/>
</dbReference>
<protein>
    <submittedName>
        <fullName evidence="3">Transcriptional regulator</fullName>
    </submittedName>
</protein>
<feature type="domain" description="HTH cro/C1-type" evidence="2">
    <location>
        <begin position="26"/>
        <end position="80"/>
    </location>
</feature>
<sequence length="83" mass="9597">MNEQKKVYAKLTEDEAVFACELGDKIKQIRESQELSRLELAKRAKVDHSTLILIEQGKRLPTLRIMMKLSKALHRELAISFTD</sequence>
<dbReference type="Proteomes" id="UP000030157">
    <property type="component" value="Segment"/>
</dbReference>
<dbReference type="GeneID" id="24628066"/>
<dbReference type="PANTHER" id="PTHR46797:SF1">
    <property type="entry name" value="METHYLPHOSPHONATE SYNTHASE"/>
    <property type="match status" value="1"/>
</dbReference>
<dbReference type="EMBL" id="KJ801817">
    <property type="protein sequence ID" value="AII28377.1"/>
    <property type="molecule type" value="Genomic_DNA"/>
</dbReference>
<dbReference type="RefSeq" id="YP_009147018.1">
    <property type="nucleotide sequence ID" value="NC_027335.2"/>
</dbReference>